<evidence type="ECO:0000256" key="5">
    <source>
        <dbReference type="SAM" id="MobiDB-lite"/>
    </source>
</evidence>
<dbReference type="CDD" id="cd17132">
    <property type="entry name" value="Ubl_TMUB2"/>
    <property type="match status" value="1"/>
</dbReference>
<dbReference type="InterPro" id="IPR029071">
    <property type="entry name" value="Ubiquitin-like_domsf"/>
</dbReference>
<dbReference type="KEGG" id="muo:115481895"/>
<accession>A0A6P7ZH67</accession>
<dbReference type="Pfam" id="PF00240">
    <property type="entry name" value="ubiquitin"/>
    <property type="match status" value="1"/>
</dbReference>
<reference evidence="9" key="1">
    <citation type="submission" date="2025-08" db="UniProtKB">
        <authorList>
            <consortium name="RefSeq"/>
        </authorList>
    </citation>
    <scope>IDENTIFICATION</scope>
</reference>
<evidence type="ECO:0000256" key="3">
    <source>
        <dbReference type="ARBA" id="ARBA00022989"/>
    </source>
</evidence>
<name>A0A6P7ZH67_9AMPH</name>
<organism evidence="8 9">
    <name type="scientific">Microcaecilia unicolor</name>
    <dbReference type="NCBI Taxonomy" id="1415580"/>
    <lineage>
        <taxon>Eukaryota</taxon>
        <taxon>Metazoa</taxon>
        <taxon>Chordata</taxon>
        <taxon>Craniata</taxon>
        <taxon>Vertebrata</taxon>
        <taxon>Euteleostomi</taxon>
        <taxon>Amphibia</taxon>
        <taxon>Gymnophiona</taxon>
        <taxon>Siphonopidae</taxon>
        <taxon>Microcaecilia</taxon>
    </lineage>
</organism>
<dbReference type="Proteomes" id="UP000515156">
    <property type="component" value="Chromosome 12"/>
</dbReference>
<feature type="domain" description="Ubiquitin-like" evidence="7">
    <location>
        <begin position="167"/>
        <end position="232"/>
    </location>
</feature>
<dbReference type="FunCoup" id="A0A6P7ZH67">
    <property type="interactions" value="2312"/>
</dbReference>
<evidence type="ECO:0000256" key="1">
    <source>
        <dbReference type="ARBA" id="ARBA00004141"/>
    </source>
</evidence>
<dbReference type="SMART" id="SM00213">
    <property type="entry name" value="UBQ"/>
    <property type="match status" value="1"/>
</dbReference>
<dbReference type="InterPro" id="IPR000626">
    <property type="entry name" value="Ubiquitin-like_dom"/>
</dbReference>
<keyword evidence="3 6" id="KW-1133">Transmembrane helix</keyword>
<proteinExistence type="predicted"/>
<dbReference type="PANTHER" id="PTHR14557:SF4">
    <property type="entry name" value="TRANSMEMBRANE AND UBIQUITIN-LIKE DOMAIN-CONTAINING PROTEIN 2"/>
    <property type="match status" value="1"/>
</dbReference>
<evidence type="ECO:0000313" key="9">
    <source>
        <dbReference type="RefSeq" id="XP_030077208.1"/>
    </source>
</evidence>
<feature type="region of interest" description="Disordered" evidence="5">
    <location>
        <begin position="72"/>
        <end position="161"/>
    </location>
</feature>
<sequence>MEPPDTTMIEGVGDEVTVVVGLLGLLLAMVLAWLSTYVADGSDQFLSAIVPRGHGDTMVGLNHVEQYVGNPVTVEPTEPQGAAENPEEKAEESGDTLPDRGPPIPGTPVEQGDSSSIPDASLDHLLNIQGLPKRSSPGPTEQLGHENQGAGGVSHGRSGNESSAGLIKVRLKFLNDTEEIALVRPSDTVGILKSKYFPGQENQMKFIYQGQLLQDQTRTLSSLNIMDNCVIHCHRSQSTTTSGPDRMTAAAMEPPGVTINVGNLMIPIFVVMLAVIWYFRINYRQFFTAPATVSLVGVTVFFSFLVFGMYGR</sequence>
<keyword evidence="8" id="KW-1185">Reference proteome</keyword>
<comment type="subcellular location">
    <subcellularLocation>
        <location evidence="1">Membrane</location>
        <topology evidence="1">Multi-pass membrane protein</topology>
    </subcellularLocation>
</comment>
<keyword evidence="2 6" id="KW-0812">Transmembrane</keyword>
<evidence type="ECO:0000256" key="2">
    <source>
        <dbReference type="ARBA" id="ARBA00022692"/>
    </source>
</evidence>
<dbReference type="AlphaFoldDB" id="A0A6P7ZH67"/>
<dbReference type="PANTHER" id="PTHR14557">
    <property type="entry name" value="PROTEIN C7ORF21"/>
    <property type="match status" value="1"/>
</dbReference>
<dbReference type="InterPro" id="IPR040352">
    <property type="entry name" value="TMUB1/2"/>
</dbReference>
<dbReference type="GeneID" id="115481895"/>
<protein>
    <submittedName>
        <fullName evidence="9">Transmembrane and ubiquitin-like domain-containing protein 2</fullName>
    </submittedName>
</protein>
<feature type="transmembrane region" description="Helical" evidence="6">
    <location>
        <begin position="16"/>
        <end position="39"/>
    </location>
</feature>
<dbReference type="GO" id="GO:0036503">
    <property type="term" value="P:ERAD pathway"/>
    <property type="evidence" value="ECO:0007669"/>
    <property type="project" value="InterPro"/>
</dbReference>
<evidence type="ECO:0000259" key="7">
    <source>
        <dbReference type="PROSITE" id="PS50053"/>
    </source>
</evidence>
<keyword evidence="4 6" id="KW-0472">Membrane</keyword>
<dbReference type="PROSITE" id="PS50053">
    <property type="entry name" value="UBIQUITIN_2"/>
    <property type="match status" value="1"/>
</dbReference>
<dbReference type="RefSeq" id="XP_030077208.1">
    <property type="nucleotide sequence ID" value="XM_030221348.1"/>
</dbReference>
<dbReference type="OrthoDB" id="161999at2759"/>
<feature type="transmembrane region" description="Helical" evidence="6">
    <location>
        <begin position="257"/>
        <end position="279"/>
    </location>
</feature>
<evidence type="ECO:0000256" key="6">
    <source>
        <dbReference type="SAM" id="Phobius"/>
    </source>
</evidence>
<gene>
    <name evidence="9" type="primary">TMUB2</name>
</gene>
<dbReference type="GO" id="GO:0016020">
    <property type="term" value="C:membrane"/>
    <property type="evidence" value="ECO:0007669"/>
    <property type="project" value="UniProtKB-SubCell"/>
</dbReference>
<dbReference type="SUPFAM" id="SSF54236">
    <property type="entry name" value="Ubiquitin-like"/>
    <property type="match status" value="1"/>
</dbReference>
<dbReference type="CTD" id="79089"/>
<dbReference type="Gene3D" id="3.10.20.90">
    <property type="entry name" value="Phosphatidylinositol 3-kinase Catalytic Subunit, Chain A, domain 1"/>
    <property type="match status" value="1"/>
</dbReference>
<feature type="transmembrane region" description="Helical" evidence="6">
    <location>
        <begin position="291"/>
        <end position="310"/>
    </location>
</feature>
<evidence type="ECO:0000256" key="4">
    <source>
        <dbReference type="ARBA" id="ARBA00023136"/>
    </source>
</evidence>
<dbReference type="InParanoid" id="A0A6P7ZH67"/>
<evidence type="ECO:0000313" key="8">
    <source>
        <dbReference type="Proteomes" id="UP000515156"/>
    </source>
</evidence>